<organism evidence="1 2">
    <name type="scientific">Phytophthora lilii</name>
    <dbReference type="NCBI Taxonomy" id="2077276"/>
    <lineage>
        <taxon>Eukaryota</taxon>
        <taxon>Sar</taxon>
        <taxon>Stramenopiles</taxon>
        <taxon>Oomycota</taxon>
        <taxon>Peronosporomycetes</taxon>
        <taxon>Peronosporales</taxon>
        <taxon>Peronosporaceae</taxon>
        <taxon>Phytophthora</taxon>
    </lineage>
</organism>
<keyword evidence="2" id="KW-1185">Reference proteome</keyword>
<reference evidence="1" key="1">
    <citation type="submission" date="2023-04" db="EMBL/GenBank/DDBJ databases">
        <title>Phytophthora lilii NBRC 32176.</title>
        <authorList>
            <person name="Ichikawa N."/>
            <person name="Sato H."/>
            <person name="Tonouchi N."/>
        </authorList>
    </citation>
    <scope>NUCLEOTIDE SEQUENCE</scope>
    <source>
        <strain evidence="1">NBRC 32176</strain>
    </source>
</reference>
<evidence type="ECO:0000313" key="2">
    <source>
        <dbReference type="Proteomes" id="UP001165083"/>
    </source>
</evidence>
<sequence length="105" mass="11747">MPRQPVHLLMFASEGGVRDDPELNYSFLHHKLMEASRLDVERCSSNVSPEPLGVHCPAPTETLPCLSTSPLGPSLQWWIEGAQTGLWLTPEQVSRYQREAATAEY</sequence>
<name>A0A9W7CPS9_9STRA</name>
<gene>
    <name evidence="1" type="ORF">Plil01_001584200</name>
</gene>
<dbReference type="AlphaFoldDB" id="A0A9W7CPS9"/>
<dbReference type="EMBL" id="BSXW01001567">
    <property type="protein sequence ID" value="GMF37685.1"/>
    <property type="molecule type" value="Genomic_DNA"/>
</dbReference>
<accession>A0A9W7CPS9</accession>
<evidence type="ECO:0000313" key="1">
    <source>
        <dbReference type="EMBL" id="GMF37685.1"/>
    </source>
</evidence>
<proteinExistence type="predicted"/>
<comment type="caution">
    <text evidence="1">The sequence shown here is derived from an EMBL/GenBank/DDBJ whole genome shotgun (WGS) entry which is preliminary data.</text>
</comment>
<dbReference type="Proteomes" id="UP001165083">
    <property type="component" value="Unassembled WGS sequence"/>
</dbReference>
<protein>
    <submittedName>
        <fullName evidence="1">Unnamed protein product</fullName>
    </submittedName>
</protein>